<accession>A0A2B4R908</accession>
<dbReference type="GO" id="GO:0003964">
    <property type="term" value="F:RNA-directed DNA polymerase activity"/>
    <property type="evidence" value="ECO:0007669"/>
    <property type="project" value="UniProtKB-KW"/>
</dbReference>
<evidence type="ECO:0000313" key="3">
    <source>
        <dbReference type="EMBL" id="PFX13299.1"/>
    </source>
</evidence>
<keyword evidence="3" id="KW-0808">Transferase</keyword>
<gene>
    <name evidence="3" type="ORF">AWC38_SpisGene22626</name>
</gene>
<evidence type="ECO:0000256" key="1">
    <source>
        <dbReference type="SAM" id="MobiDB-lite"/>
    </source>
</evidence>
<feature type="region of interest" description="Disordered" evidence="1">
    <location>
        <begin position="1044"/>
        <end position="1065"/>
    </location>
</feature>
<sequence length="1397" mass="159788">MNEARSQYYHDFINDNSSNQKKLFAAANTLLNQRKKNTVLPPCDDKLELADRMGSYFVQKITDIGTRLDVMAQDLSTDPLLNCTLSPTPKFSKFTALSELEVRKLIEGSAKKSCSFDPMPTSLVFSCIDVLLPVITKMINLSLVDGVFADVWKCALVKPLLKKAGLDPLLSNYRPVSNLPYISKLTEKAVYNQLHLHMIDNSVYPEMQSSYRKGHSTETALLRVVNDILMKMNSQEVTLLVMLDLSAAFDTVNHDILIKRLHEELGIADSALSWFESYLHNRMQKVDIEGSISNPFDLGCGVPQGSCLGPILFIIYASKLFKIIEHELPCAHCYADDTQLYLSFKPNTTSQDQALQAMENCIGKIRKWMIHDRLLINDSKTELILIGSKQQLSKLQPISISVGNSELIAKVQRVQNAAARLLLNVGRQMVPMYKLLVLYAVLLQLLSEMSFTGFETAPTLEIRHRLISRVAGYRDVWVFLVLVREILKQDEPFIPHRRSKMEICEFVECCELIDHAVTEKLRRLGIPQGAYMQMYLFTHWYEVAKVGKKLQNRCFTFEDVIKVYETWQDSGQKTSILMGEVEAWTVGKRTFHEEFGDEGISDSQLIEIAEMLDMPEVSDEQMVELGEDMERETSPLFEFNFQPVRRPKKVLDTVKKHRGTARKRQLREATKQDDIGKEITRGVADMARRVLDSSKAPNGRDLQPNDRVMFSFSTKKFSHSLQSAKFTVEEITRDTTRWETYMQTLANQLNSNESFDVTEDFQVDMTIIAEPDAGGRTSLNILGKLNMTTVLRRKKCVLAINNNDDNFCLARAICLTKAWCHKGDDPDSKRYYNTLRDRPSTLTRCAKHLHTEAEVPEGPCGRSELIKFQEYLAPDYRLKVMSVRYPYSITYEGKNCGPLVLSLLFESDPEGGGGHCHGCTSYASFIERSYFCHECNRGFNTDEYSHRPCEGRRCPSCKTLECGPKESLPSLHCSQCNRHFFDNSCMLLHREKGLCQKLIRCGICCHEFKPDKKEPHRCYWGECRNCKEDVDLRNHKCFIQRVSPKEDQRKKKPKNKLIQDRKKNPEASEYYEPPVKVWADYEAMLDKDGTHIPILIVAQTSESDDVLEFYGPECTGDFLAFLDELAYGPPEENRHFSEFREVIGIFHNLKGYDSVFLQEQMVKEGRRFEFLIPNGTKNLCMKSTSTTLAPSLHQSSMTPEGMAPKKKQEFEEWYAEERSKNLPFNLKEELSSYCRSDVALLKAGCLKFIAEFKAIAKFDPIEKCFTIAQACNRYWRKCVMAPDSIAIEPENGWEGATPNHSHVALEWLTWMERSLGTRIQHARQGGEFSIPHGSRIYTVDGYHAETRTIYEFHGCLFHGCRTCFPNRKQMALSSAGMTVEALHRQTTQKTAPLQRLG</sequence>
<dbReference type="OrthoDB" id="5989319at2759"/>
<evidence type="ECO:0000259" key="2">
    <source>
        <dbReference type="PROSITE" id="PS50878"/>
    </source>
</evidence>
<dbReference type="PROSITE" id="PS50878">
    <property type="entry name" value="RT_POL"/>
    <property type="match status" value="1"/>
</dbReference>
<dbReference type="CDD" id="cd01650">
    <property type="entry name" value="RT_nLTR_like"/>
    <property type="match status" value="1"/>
</dbReference>
<dbReference type="InterPro" id="IPR043502">
    <property type="entry name" value="DNA/RNA_pol_sf"/>
</dbReference>
<dbReference type="InterPro" id="IPR012337">
    <property type="entry name" value="RNaseH-like_sf"/>
</dbReference>
<evidence type="ECO:0000313" key="4">
    <source>
        <dbReference type="Proteomes" id="UP000225706"/>
    </source>
</evidence>
<protein>
    <submittedName>
        <fullName evidence="3">Putative RNA-directed DNA polymerase from transposon X-element</fullName>
    </submittedName>
</protein>
<dbReference type="PANTHER" id="PTHR33332">
    <property type="entry name" value="REVERSE TRANSCRIPTASE DOMAIN-CONTAINING PROTEIN"/>
    <property type="match status" value="1"/>
</dbReference>
<reference evidence="4" key="1">
    <citation type="journal article" date="2017" name="bioRxiv">
        <title>Comparative analysis of the genomes of Stylophora pistillata and Acropora digitifera provides evidence for extensive differences between species of corals.</title>
        <authorList>
            <person name="Voolstra C.R."/>
            <person name="Li Y."/>
            <person name="Liew Y.J."/>
            <person name="Baumgarten S."/>
            <person name="Zoccola D."/>
            <person name="Flot J.-F."/>
            <person name="Tambutte S."/>
            <person name="Allemand D."/>
            <person name="Aranda M."/>
        </authorList>
    </citation>
    <scope>NUCLEOTIDE SEQUENCE [LARGE SCALE GENOMIC DNA]</scope>
</reference>
<comment type="caution">
    <text evidence="3">The sequence shown here is derived from an EMBL/GenBank/DDBJ whole genome shotgun (WGS) entry which is preliminary data.</text>
</comment>
<dbReference type="SUPFAM" id="SSF53098">
    <property type="entry name" value="Ribonuclease H-like"/>
    <property type="match status" value="1"/>
</dbReference>
<dbReference type="SUPFAM" id="SSF56672">
    <property type="entry name" value="DNA/RNA polymerases"/>
    <property type="match status" value="1"/>
</dbReference>
<organism evidence="3 4">
    <name type="scientific">Stylophora pistillata</name>
    <name type="common">Smooth cauliflower coral</name>
    <dbReference type="NCBI Taxonomy" id="50429"/>
    <lineage>
        <taxon>Eukaryota</taxon>
        <taxon>Metazoa</taxon>
        <taxon>Cnidaria</taxon>
        <taxon>Anthozoa</taxon>
        <taxon>Hexacorallia</taxon>
        <taxon>Scleractinia</taxon>
        <taxon>Astrocoeniina</taxon>
        <taxon>Pocilloporidae</taxon>
        <taxon>Stylophora</taxon>
    </lineage>
</organism>
<keyword evidence="3" id="KW-0695">RNA-directed DNA polymerase</keyword>
<keyword evidence="3" id="KW-0548">Nucleotidyltransferase</keyword>
<keyword evidence="4" id="KW-1185">Reference proteome</keyword>
<name>A0A2B4R908_STYPI</name>
<dbReference type="InterPro" id="IPR000477">
    <property type="entry name" value="RT_dom"/>
</dbReference>
<proteinExistence type="predicted"/>
<feature type="domain" description="Reverse transcriptase" evidence="2">
    <location>
        <begin position="141"/>
        <end position="400"/>
    </location>
</feature>
<dbReference type="EMBL" id="LSMT01001013">
    <property type="protein sequence ID" value="PFX13299.1"/>
    <property type="molecule type" value="Genomic_DNA"/>
</dbReference>
<dbReference type="Proteomes" id="UP000225706">
    <property type="component" value="Unassembled WGS sequence"/>
</dbReference>
<dbReference type="Pfam" id="PF00078">
    <property type="entry name" value="RVT_1"/>
    <property type="match status" value="1"/>
</dbReference>